<dbReference type="AlphaFoldDB" id="A0A7X0F1R6"/>
<dbReference type="EMBL" id="JACHJB010000002">
    <property type="protein sequence ID" value="MBB6349864.1"/>
    <property type="molecule type" value="Genomic_DNA"/>
</dbReference>
<comment type="similarity">
    <text evidence="1">Belongs to the LysR transcriptional regulatory family.</text>
</comment>
<keyword evidence="3 5" id="KW-0238">DNA-binding</keyword>
<sequence>MQRRVNRGLHAGQDTREIRDIEIFLTPAEELHVGRTAERLHVSVARRPGDQEAGTQRRRPLFECTSRAVRLTPVGEHLRQDLRPVYEGLPISMDRARSAAQGKTDVLRIGMVGNITTVDEGHGRLLLDRLGDTGGDTAGLQLLSQGQEDLDVP</sequence>
<gene>
    <name evidence="5" type="ORF">FHU36_006409</name>
</gene>
<dbReference type="Proteomes" id="UP000583800">
    <property type="component" value="Unassembled WGS sequence"/>
</dbReference>
<dbReference type="RefSeq" id="WP_185087371.1">
    <property type="nucleotide sequence ID" value="NZ_JACHJB010000002.1"/>
</dbReference>
<dbReference type="InterPro" id="IPR036388">
    <property type="entry name" value="WH-like_DNA-bd_sf"/>
</dbReference>
<dbReference type="GO" id="GO:0032993">
    <property type="term" value="C:protein-DNA complex"/>
    <property type="evidence" value="ECO:0007669"/>
    <property type="project" value="TreeGrafter"/>
</dbReference>
<keyword evidence="4" id="KW-0804">Transcription</keyword>
<evidence type="ECO:0000256" key="4">
    <source>
        <dbReference type="ARBA" id="ARBA00023163"/>
    </source>
</evidence>
<keyword evidence="2" id="KW-0805">Transcription regulation</keyword>
<name>A0A7X0F1R6_9ACTN</name>
<evidence type="ECO:0000256" key="3">
    <source>
        <dbReference type="ARBA" id="ARBA00023125"/>
    </source>
</evidence>
<evidence type="ECO:0000256" key="1">
    <source>
        <dbReference type="ARBA" id="ARBA00009437"/>
    </source>
</evidence>
<comment type="caution">
    <text evidence="5">The sequence shown here is derived from an EMBL/GenBank/DDBJ whole genome shotgun (WGS) entry which is preliminary data.</text>
</comment>
<reference evidence="5 6" key="1">
    <citation type="submission" date="2020-08" db="EMBL/GenBank/DDBJ databases">
        <title>Sequencing the genomes of 1000 actinobacteria strains.</title>
        <authorList>
            <person name="Klenk H.-P."/>
        </authorList>
    </citation>
    <scope>NUCLEOTIDE SEQUENCE [LARGE SCALE GENOMIC DNA]</scope>
    <source>
        <strain evidence="5 6">DSM 45913</strain>
    </source>
</reference>
<dbReference type="Gene3D" id="1.10.10.10">
    <property type="entry name" value="Winged helix-like DNA-binding domain superfamily/Winged helix DNA-binding domain"/>
    <property type="match status" value="1"/>
</dbReference>
<evidence type="ECO:0000256" key="2">
    <source>
        <dbReference type="ARBA" id="ARBA00023015"/>
    </source>
</evidence>
<dbReference type="PANTHER" id="PTHR30346">
    <property type="entry name" value="TRANSCRIPTIONAL DUAL REGULATOR HCAR-RELATED"/>
    <property type="match status" value="1"/>
</dbReference>
<evidence type="ECO:0000313" key="5">
    <source>
        <dbReference type="EMBL" id="MBB6349864.1"/>
    </source>
</evidence>
<organism evidence="5 6">
    <name type="scientific">Nonomuraea muscovyensis</name>
    <dbReference type="NCBI Taxonomy" id="1124761"/>
    <lineage>
        <taxon>Bacteria</taxon>
        <taxon>Bacillati</taxon>
        <taxon>Actinomycetota</taxon>
        <taxon>Actinomycetes</taxon>
        <taxon>Streptosporangiales</taxon>
        <taxon>Streptosporangiaceae</taxon>
        <taxon>Nonomuraea</taxon>
    </lineage>
</organism>
<dbReference type="GO" id="GO:0003677">
    <property type="term" value="F:DNA binding"/>
    <property type="evidence" value="ECO:0007669"/>
    <property type="project" value="UniProtKB-KW"/>
</dbReference>
<dbReference type="GO" id="GO:0003700">
    <property type="term" value="F:DNA-binding transcription factor activity"/>
    <property type="evidence" value="ECO:0007669"/>
    <property type="project" value="TreeGrafter"/>
</dbReference>
<protein>
    <submittedName>
        <fullName evidence="5">DNA-binding transcriptional LysR family regulator</fullName>
    </submittedName>
</protein>
<dbReference type="PANTHER" id="PTHR30346:SF0">
    <property type="entry name" value="HCA OPERON TRANSCRIPTIONAL ACTIVATOR HCAR"/>
    <property type="match status" value="1"/>
</dbReference>
<evidence type="ECO:0000313" key="6">
    <source>
        <dbReference type="Proteomes" id="UP000583800"/>
    </source>
</evidence>
<keyword evidence="6" id="KW-1185">Reference proteome</keyword>
<proteinExistence type="inferred from homology"/>
<accession>A0A7X0F1R6</accession>